<evidence type="ECO:0000313" key="2">
    <source>
        <dbReference type="EMBL" id="EEG08967.1"/>
    </source>
</evidence>
<sequence>MTLPIHLPSTAGADIPAVLLPYQQRWVADPSPLKVIEKSRRTGLTWGEAADDVLTAAAEKSAEGQNVYYIAYNQDMTVEYIEACAMWCKAFDYAAGQIEEGIWDDEADRDKNIKTYTIRFPSGHRIVALSSRPSNLRGRQGVIVIDEAAFHEQLQELLDAAMAMLIWGGKVRVISTHYGVDNPFNQLIKDIRGGKRAGTVHRLEFKQAVSEGLYHRVCLRLGKPYNAAEEATWAAGVYSFYSSGAGQELDCIPTNAVGAYFSRALLESRASEATPVLRIARDDAFTLLPDAVREADIREWCETQLKPLLDKLPRNAKSYLGEDFARKGDLTILTPLVRLGLRRRVPFQVEIRNMPFDQQRQILFYILDHLPNFLSAGLDARGNGSYLAEKAMQKYGATRIHCIQATEAFYLDSFPKLKTALEDGTLCDLPADEDVLTDYRQVQLIRGIPRVPESRTQEKGDDGQASGKRHGDSAIALLMADYASRNEAAPIEFTSVPKRPQNNDDDIPASTWGAGCF</sequence>
<feature type="region of interest" description="Disordered" evidence="1">
    <location>
        <begin position="448"/>
        <end position="469"/>
    </location>
</feature>
<dbReference type="PIRSF" id="PIRSF007056">
    <property type="entry name" value="UCP007056"/>
    <property type="match status" value="1"/>
</dbReference>
<protein>
    <recommendedName>
        <fullName evidence="4">Mu-like prophage FluMu protein gp28</fullName>
    </recommendedName>
</protein>
<dbReference type="eggNOG" id="COG4373">
    <property type="taxonomic scope" value="Bacteria"/>
</dbReference>
<keyword evidence="3" id="KW-1185">Reference proteome</keyword>
<name>B9Z314_9NEIS</name>
<accession>B9Z314</accession>
<dbReference type="Gene3D" id="3.30.420.240">
    <property type="match status" value="1"/>
</dbReference>
<evidence type="ECO:0000313" key="3">
    <source>
        <dbReference type="Proteomes" id="UP000003165"/>
    </source>
</evidence>
<dbReference type="InterPro" id="IPR027417">
    <property type="entry name" value="P-loop_NTPase"/>
</dbReference>
<comment type="caution">
    <text evidence="2">The sequence shown here is derived from an EMBL/GenBank/DDBJ whole genome shotgun (WGS) entry which is preliminary data.</text>
</comment>
<dbReference type="EMBL" id="ACIS01000004">
    <property type="protein sequence ID" value="EEG08967.1"/>
    <property type="molecule type" value="Genomic_DNA"/>
</dbReference>
<reference evidence="2 3" key="1">
    <citation type="submission" date="2009-02" db="EMBL/GenBank/DDBJ databases">
        <title>Sequencing of the draft genome and assembly of Lutiella nitroferrum 2002.</title>
        <authorList>
            <consortium name="US DOE Joint Genome Institute (JGI-PGF)"/>
            <person name="Lucas S."/>
            <person name="Copeland A."/>
            <person name="Lapidus A."/>
            <person name="Glavina del Rio T."/>
            <person name="Tice H."/>
            <person name="Bruce D."/>
            <person name="Goodwin L."/>
            <person name="Pitluck S."/>
            <person name="Larimer F."/>
            <person name="Land M.L."/>
            <person name="Hauser L."/>
            <person name="Coates J.D."/>
        </authorList>
    </citation>
    <scope>NUCLEOTIDE SEQUENCE [LARGE SCALE GENOMIC DNA]</scope>
    <source>
        <strain evidence="2 3">2002</strain>
    </source>
</reference>
<evidence type="ECO:0008006" key="4">
    <source>
        <dbReference type="Google" id="ProtNLM"/>
    </source>
</evidence>
<gene>
    <name evidence="2" type="ORF">FuraDRAFT_1727</name>
</gene>
<dbReference type="Proteomes" id="UP000003165">
    <property type="component" value="Unassembled WGS sequence"/>
</dbReference>
<organism evidence="2 3">
    <name type="scientific">Pseudogulbenkiania ferrooxidans 2002</name>
    <dbReference type="NCBI Taxonomy" id="279714"/>
    <lineage>
        <taxon>Bacteria</taxon>
        <taxon>Pseudomonadati</taxon>
        <taxon>Pseudomonadota</taxon>
        <taxon>Betaproteobacteria</taxon>
        <taxon>Neisseriales</taxon>
        <taxon>Chromobacteriaceae</taxon>
        <taxon>Pseudogulbenkiania</taxon>
    </lineage>
</organism>
<proteinExistence type="predicted"/>
<dbReference type="Gene3D" id="3.40.50.300">
    <property type="entry name" value="P-loop containing nucleotide triphosphate hydrolases"/>
    <property type="match status" value="1"/>
</dbReference>
<feature type="compositionally biased region" description="Basic and acidic residues" evidence="1">
    <location>
        <begin position="452"/>
        <end position="462"/>
    </location>
</feature>
<dbReference type="RefSeq" id="WP_008953747.1">
    <property type="nucleotide sequence ID" value="NZ_ACIS01000004.1"/>
</dbReference>
<dbReference type="InterPro" id="IPR012036">
    <property type="entry name" value="Phage_Mu_Gp28"/>
</dbReference>
<feature type="region of interest" description="Disordered" evidence="1">
    <location>
        <begin position="492"/>
        <end position="517"/>
    </location>
</feature>
<evidence type="ECO:0000256" key="1">
    <source>
        <dbReference type="SAM" id="MobiDB-lite"/>
    </source>
</evidence>
<dbReference type="AlphaFoldDB" id="B9Z314"/>